<protein>
    <submittedName>
        <fullName evidence="2">4970_t:CDS:1</fullName>
    </submittedName>
</protein>
<name>A0A9N9GL15_9GLOM</name>
<dbReference type="Proteomes" id="UP000789508">
    <property type="component" value="Unassembled WGS sequence"/>
</dbReference>
<feature type="domain" description="DUF7431" evidence="1">
    <location>
        <begin position="191"/>
        <end position="366"/>
    </location>
</feature>
<proteinExistence type="predicted"/>
<comment type="caution">
    <text evidence="2">The sequence shown here is derived from an EMBL/GenBank/DDBJ whole genome shotgun (WGS) entry which is preliminary data.</text>
</comment>
<dbReference type="EMBL" id="CAJVPS010005293">
    <property type="protein sequence ID" value="CAG8613480.1"/>
    <property type="molecule type" value="Genomic_DNA"/>
</dbReference>
<dbReference type="OrthoDB" id="2351090at2759"/>
<evidence type="ECO:0000313" key="3">
    <source>
        <dbReference type="Proteomes" id="UP000789508"/>
    </source>
</evidence>
<dbReference type="InterPro" id="IPR055854">
    <property type="entry name" value="DUF7431"/>
</dbReference>
<sequence length="461" mass="52491">MSESEIKPTKAFIAAVDEALGSTNPRKSLEQVSNEFGQFWCKKLGIGGSILYEIKEEFIVDENKNSKNIEGKIEVGIGGTVGKSEETNQMNTVNNKYSYFQIRGGSDKLFYEQGLKGWIASLENDETWEVAVYYPDIQSIFDILGDERRAKVAAALGKQIIDSQVVQFNFRMDISKPHPYIYEIPKQYALSNCQFFVTEMKDDDKSDTIFASRVHYISSEEPPIIILHRLGSLNKKQKLRTFSIKLGRIVLGTSTMLPQKLVFKSGETQITAKNEYCSVVIPSHELDPNESLLATYVSRSKGLQDNYKKSIYVTRSHFVYNNEDNAIHACAFCYDLENQKLFYQLNNLQATFLINYSVISGSQIDELGQAQIKLIKPFYQTATQRHKIELDSYCGLTKPCLQSPIFVCLVLDKCPKVCPHGVFNITPNYAEFMSIDSLSTNWENRRIAYFRAPIWVNEIDV</sequence>
<dbReference type="AlphaFoldDB" id="A0A9N9GL15"/>
<reference evidence="2" key="1">
    <citation type="submission" date="2021-06" db="EMBL/GenBank/DDBJ databases">
        <authorList>
            <person name="Kallberg Y."/>
            <person name="Tangrot J."/>
            <person name="Rosling A."/>
        </authorList>
    </citation>
    <scope>NUCLEOTIDE SEQUENCE</scope>
    <source>
        <strain evidence="2">FL130A</strain>
    </source>
</reference>
<organism evidence="2 3">
    <name type="scientific">Ambispora leptoticha</name>
    <dbReference type="NCBI Taxonomy" id="144679"/>
    <lineage>
        <taxon>Eukaryota</taxon>
        <taxon>Fungi</taxon>
        <taxon>Fungi incertae sedis</taxon>
        <taxon>Mucoromycota</taxon>
        <taxon>Glomeromycotina</taxon>
        <taxon>Glomeromycetes</taxon>
        <taxon>Archaeosporales</taxon>
        <taxon>Ambisporaceae</taxon>
        <taxon>Ambispora</taxon>
    </lineage>
</organism>
<evidence type="ECO:0000259" key="1">
    <source>
        <dbReference type="Pfam" id="PF24209"/>
    </source>
</evidence>
<dbReference type="Pfam" id="PF24209">
    <property type="entry name" value="DUF7431"/>
    <property type="match status" value="1"/>
</dbReference>
<gene>
    <name evidence="2" type="ORF">ALEPTO_LOCUS8662</name>
</gene>
<accession>A0A9N9GL15</accession>
<keyword evidence="3" id="KW-1185">Reference proteome</keyword>
<evidence type="ECO:0000313" key="2">
    <source>
        <dbReference type="EMBL" id="CAG8613480.1"/>
    </source>
</evidence>